<evidence type="ECO:0000256" key="8">
    <source>
        <dbReference type="ARBA" id="ARBA00023136"/>
    </source>
</evidence>
<dbReference type="InterPro" id="IPR042196">
    <property type="entry name" value="FHIPEP_4"/>
</dbReference>
<evidence type="ECO:0000256" key="3">
    <source>
        <dbReference type="ARBA" id="ARBA00022448"/>
    </source>
</evidence>
<evidence type="ECO:0000256" key="9">
    <source>
        <dbReference type="SAM" id="Phobius"/>
    </source>
</evidence>
<dbReference type="NCBIfam" id="NF011865">
    <property type="entry name" value="PRK15337.1"/>
    <property type="match status" value="1"/>
</dbReference>
<feature type="transmembrane region" description="Helical" evidence="9">
    <location>
        <begin position="285"/>
        <end position="305"/>
    </location>
</feature>
<accession>A0A6B9GFL9</accession>
<evidence type="ECO:0000256" key="5">
    <source>
        <dbReference type="ARBA" id="ARBA00022519"/>
    </source>
</evidence>
<gene>
    <name evidence="10" type="ORF">CUN67_24695</name>
</gene>
<evidence type="ECO:0000313" key="10">
    <source>
        <dbReference type="EMBL" id="QGY32195.1"/>
    </source>
</evidence>
<evidence type="ECO:0000256" key="1">
    <source>
        <dbReference type="ARBA" id="ARBA00004429"/>
    </source>
</evidence>
<name>A0A6B9GFL9_PANCY</name>
<dbReference type="InterPro" id="IPR001712">
    <property type="entry name" value="T3SS_FHIPEP"/>
</dbReference>
<evidence type="ECO:0000256" key="6">
    <source>
        <dbReference type="ARBA" id="ARBA00022692"/>
    </source>
</evidence>
<keyword evidence="8 9" id="KW-0472">Membrane</keyword>
<keyword evidence="4" id="KW-1003">Cell membrane</keyword>
<reference evidence="10 11" key="1">
    <citation type="submission" date="2017-11" db="EMBL/GenBank/DDBJ databases">
        <title>Genome sequence of Pantoea cypripedii NE1.</title>
        <authorList>
            <person name="Nascimento F.X."/>
        </authorList>
    </citation>
    <scope>NUCLEOTIDE SEQUENCE [LARGE SCALE GENOMIC DNA]</scope>
    <source>
        <strain evidence="10 11">NE1</strain>
        <plasmid evidence="11">pne1b</plasmid>
    </source>
</reference>
<dbReference type="InterPro" id="IPR006302">
    <property type="entry name" value="T3SS_HrcV"/>
</dbReference>
<evidence type="ECO:0000313" key="11">
    <source>
        <dbReference type="Proteomes" id="UP000502005"/>
    </source>
</evidence>
<dbReference type="Gene3D" id="1.10.8.540">
    <property type="entry name" value="FHIPEP family, domain 3"/>
    <property type="match status" value="1"/>
</dbReference>
<evidence type="ECO:0000256" key="4">
    <source>
        <dbReference type="ARBA" id="ARBA00022475"/>
    </source>
</evidence>
<evidence type="ECO:0000256" key="7">
    <source>
        <dbReference type="ARBA" id="ARBA00022989"/>
    </source>
</evidence>
<dbReference type="GO" id="GO:0005886">
    <property type="term" value="C:plasma membrane"/>
    <property type="evidence" value="ECO:0007669"/>
    <property type="project" value="UniProtKB-SubCell"/>
</dbReference>
<keyword evidence="3" id="KW-0813">Transport</keyword>
<keyword evidence="6 9" id="KW-0812">Transmembrane</keyword>
<feature type="transmembrane region" description="Helical" evidence="9">
    <location>
        <begin position="253"/>
        <end position="273"/>
    </location>
</feature>
<dbReference type="PANTHER" id="PTHR30161">
    <property type="entry name" value="FLAGELLAR EXPORT PROTEIN, MEMBRANE FLHA SUBUNIT-RELATED"/>
    <property type="match status" value="1"/>
</dbReference>
<dbReference type="NCBIfam" id="TIGR01399">
    <property type="entry name" value="hrcV"/>
    <property type="match status" value="1"/>
</dbReference>
<dbReference type="PRINTS" id="PR00949">
    <property type="entry name" value="TYPE3IMAPROT"/>
</dbReference>
<comment type="subcellular location">
    <subcellularLocation>
        <location evidence="1">Cell inner membrane</location>
        <topology evidence="1">Multi-pass membrane protein</topology>
    </subcellularLocation>
</comment>
<keyword evidence="7 9" id="KW-1133">Transmembrane helix</keyword>
<feature type="transmembrane region" description="Helical" evidence="9">
    <location>
        <begin position="212"/>
        <end position="233"/>
    </location>
</feature>
<feature type="transmembrane region" description="Helical" evidence="9">
    <location>
        <begin position="50"/>
        <end position="72"/>
    </location>
</feature>
<geneLocation type="plasmid" evidence="11">
    <name>pne1b</name>
</geneLocation>
<dbReference type="Proteomes" id="UP000502005">
    <property type="component" value="Plasmid pNE1B"/>
</dbReference>
<protein>
    <submittedName>
        <fullName evidence="10">EscV/YscV/HrcV family type III secretion system export apparatus protein</fullName>
    </submittedName>
</protein>
<evidence type="ECO:0000256" key="2">
    <source>
        <dbReference type="ARBA" id="ARBA00008835"/>
    </source>
</evidence>
<comment type="similarity">
    <text evidence="2">Belongs to the FHIPEP (flagella/HR/invasion proteins export pore) family.</text>
</comment>
<dbReference type="PIRSF" id="PIRSF005419">
    <property type="entry name" value="FlhA"/>
    <property type="match status" value="1"/>
</dbReference>
<organism evidence="10 11">
    <name type="scientific">Pantoea cypripedii</name>
    <name type="common">Pectobacterium cypripedii</name>
    <name type="synonym">Erwinia cypripedii</name>
    <dbReference type="NCBI Taxonomy" id="55209"/>
    <lineage>
        <taxon>Bacteria</taxon>
        <taxon>Pseudomonadati</taxon>
        <taxon>Pseudomonadota</taxon>
        <taxon>Gammaproteobacteria</taxon>
        <taxon>Enterobacterales</taxon>
        <taxon>Erwiniaceae</taxon>
        <taxon>Pantoea</taxon>
    </lineage>
</organism>
<dbReference type="AlphaFoldDB" id="A0A6B9GFL9"/>
<dbReference type="GO" id="GO:0009306">
    <property type="term" value="P:protein secretion"/>
    <property type="evidence" value="ECO:0007669"/>
    <property type="project" value="InterPro"/>
</dbReference>
<dbReference type="Gene3D" id="3.40.5.40">
    <property type="entry name" value="FHIPEP family, domain 2"/>
    <property type="match status" value="1"/>
</dbReference>
<keyword evidence="5" id="KW-0997">Cell inner membrane</keyword>
<dbReference type="InterPro" id="IPR042193">
    <property type="entry name" value="FHIPEP_3"/>
</dbReference>
<dbReference type="Gene3D" id="3.40.30.60">
    <property type="entry name" value="FHIPEP family, domain 1"/>
    <property type="match status" value="1"/>
</dbReference>
<dbReference type="Gene3D" id="3.40.50.12790">
    <property type="entry name" value="FHIPEP family, domain 4"/>
    <property type="match status" value="1"/>
</dbReference>
<dbReference type="EMBL" id="CP024770">
    <property type="protein sequence ID" value="QGY32195.1"/>
    <property type="molecule type" value="Genomic_DNA"/>
</dbReference>
<keyword evidence="10" id="KW-0614">Plasmid</keyword>
<feature type="transmembrane region" description="Helical" evidence="9">
    <location>
        <begin position="311"/>
        <end position="329"/>
    </location>
</feature>
<proteinExistence type="inferred from homology"/>
<dbReference type="InterPro" id="IPR042194">
    <property type="entry name" value="FHIPEP_1"/>
</dbReference>
<dbReference type="PANTHER" id="PTHR30161:SF2">
    <property type="entry name" value="INVASION PROTEIN INVA"/>
    <property type="match status" value="1"/>
</dbReference>
<dbReference type="Pfam" id="PF00771">
    <property type="entry name" value="FHIPEP"/>
    <property type="match status" value="1"/>
</dbReference>
<feature type="transmembrane region" description="Helical" evidence="9">
    <location>
        <begin position="21"/>
        <end position="44"/>
    </location>
</feature>
<sequence>MTSMRSLHGSRSGPVLNKLGFSTFIKPELAIVTLIGMVIAMLIIPLPPRLIDFLIGLNIALALLIFLSSLYVNDLIQFSTFPAVLLISTLFRLALSISTSRLILLDGYAGEVVSTFGQFVIGGSLAVGVVIFFIVTIVQFIVITKGSERVAEVCARFSLDGMPGKQMSIDGDLKANTLTSEQATAKRKRLEQESQLFGSMDGAMRFVKGDAIAGLLIILVNFVGGILIAQHSYGLSFSEALDIYTMLTIGDGLVAQIPALLISIGAGFVVTRVNDDNKNLGASIVLQLFSNTFVMGGACVMIFIVGLLPGFPLVVFGSLAAMLGLIMLIKRDGKFKSQLVTGLQRAGLMRTDEEIKAEKEAQEKTEEQAEGQLFPETIPVMLVMAQQTYQWLNQPEHMAWFRQAFFLEFGIPLPRTELLAKEGVVEGTVKLLIHEIDVDHVQVLQGQHRILSIEQLPLLESLEIPATRLERTPPQFWCHEEHASQLAQLNIQTRNSREEIYRLMSRGLSRLVNEYFGIQDTKEMLDKIDSKAPELMKEVYRNATVQRISEIFQRLISEGISLRNNKIILETIAQHAGKEKDNLALTELVRGRLARYISNKYQHRGLIRCVMMTQGVEEEIRRNIKTSGSGTSFNMEPGQMEEIFSLFSSAIAETAFAADELVIMCSMDIRRFVKKLLENKFTDLDVLSWQEISDHSQLQILATV</sequence>
<feature type="transmembrane region" description="Helical" evidence="9">
    <location>
        <begin position="116"/>
        <end position="142"/>
    </location>
</feature>
<feature type="transmembrane region" description="Helical" evidence="9">
    <location>
        <begin position="84"/>
        <end position="104"/>
    </location>
</feature>